<protein>
    <submittedName>
        <fullName evidence="9">Histidine-binding periplasmic protein</fullName>
    </submittedName>
</protein>
<comment type="subcellular location">
    <subcellularLocation>
        <location evidence="1">Periplasm</location>
    </subcellularLocation>
</comment>
<evidence type="ECO:0000256" key="2">
    <source>
        <dbReference type="ARBA" id="ARBA00010333"/>
    </source>
</evidence>
<name>A0A1R4B6P1_9VIBR</name>
<evidence type="ECO:0000256" key="3">
    <source>
        <dbReference type="ARBA" id="ARBA00022448"/>
    </source>
</evidence>
<dbReference type="InterPro" id="IPR001638">
    <property type="entry name" value="Solute-binding_3/MltF_N"/>
</dbReference>
<dbReference type="InterPro" id="IPR005768">
    <property type="entry name" value="Lys_Arg_Orn-bd"/>
</dbReference>
<dbReference type="PANTHER" id="PTHR35936">
    <property type="entry name" value="MEMBRANE-BOUND LYTIC MUREIN TRANSGLYCOSYLASE F"/>
    <property type="match status" value="1"/>
</dbReference>
<evidence type="ECO:0000259" key="8">
    <source>
        <dbReference type="SMART" id="SM00062"/>
    </source>
</evidence>
<organism evidence="9 10">
    <name type="scientific">Vibrio palustris</name>
    <dbReference type="NCBI Taxonomy" id="1918946"/>
    <lineage>
        <taxon>Bacteria</taxon>
        <taxon>Pseudomonadati</taxon>
        <taxon>Pseudomonadota</taxon>
        <taxon>Gammaproteobacteria</taxon>
        <taxon>Vibrionales</taxon>
        <taxon>Vibrionaceae</taxon>
        <taxon>Vibrio</taxon>
    </lineage>
</organism>
<dbReference type="SMART" id="SM00062">
    <property type="entry name" value="PBPb"/>
    <property type="match status" value="1"/>
</dbReference>
<dbReference type="GO" id="GO:0030288">
    <property type="term" value="C:outer membrane-bounded periplasmic space"/>
    <property type="evidence" value="ECO:0007669"/>
    <property type="project" value="InterPro"/>
</dbReference>
<dbReference type="AlphaFoldDB" id="A0A1R4B6P1"/>
<keyword evidence="10" id="KW-1185">Reference proteome</keyword>
<dbReference type="SUPFAM" id="SSF53850">
    <property type="entry name" value="Periplasmic binding protein-like II"/>
    <property type="match status" value="1"/>
</dbReference>
<feature type="domain" description="Solute-binding protein family 3/N-terminal" evidence="8">
    <location>
        <begin position="26"/>
        <end position="255"/>
    </location>
</feature>
<keyword evidence="5" id="KW-0574">Periplasm</keyword>
<dbReference type="Pfam" id="PF00497">
    <property type="entry name" value="SBP_bac_3"/>
    <property type="match status" value="1"/>
</dbReference>
<gene>
    <name evidence="9" type="primary">hisJ</name>
    <name evidence="9" type="ORF">VPAL9027_02530</name>
</gene>
<dbReference type="PROSITE" id="PS01039">
    <property type="entry name" value="SBP_BACTERIAL_3"/>
    <property type="match status" value="1"/>
</dbReference>
<accession>A0A1R4B6P1</accession>
<dbReference type="EMBL" id="FUFT01000005">
    <property type="protein sequence ID" value="SJL84541.1"/>
    <property type="molecule type" value="Genomic_DNA"/>
</dbReference>
<evidence type="ECO:0000256" key="6">
    <source>
        <dbReference type="RuleBase" id="RU003744"/>
    </source>
</evidence>
<dbReference type="InterPro" id="IPR018313">
    <property type="entry name" value="SBP_3_CS"/>
</dbReference>
<evidence type="ECO:0000313" key="9">
    <source>
        <dbReference type="EMBL" id="SJL84541.1"/>
    </source>
</evidence>
<dbReference type="NCBIfam" id="TIGR01096">
    <property type="entry name" value="3A0103s03R"/>
    <property type="match status" value="1"/>
</dbReference>
<keyword evidence="3" id="KW-0813">Transport</keyword>
<evidence type="ECO:0000256" key="4">
    <source>
        <dbReference type="ARBA" id="ARBA00022729"/>
    </source>
</evidence>
<proteinExistence type="inferred from homology"/>
<evidence type="ECO:0000313" key="10">
    <source>
        <dbReference type="Proteomes" id="UP000189475"/>
    </source>
</evidence>
<evidence type="ECO:0000256" key="5">
    <source>
        <dbReference type="ARBA" id="ARBA00022764"/>
    </source>
</evidence>
<dbReference type="PANTHER" id="PTHR35936:SF13">
    <property type="entry name" value="HISTIDINE-BINDING PERIPLASMIC PROTEIN"/>
    <property type="match status" value="1"/>
</dbReference>
<keyword evidence="4 7" id="KW-0732">Signal</keyword>
<dbReference type="Proteomes" id="UP000189475">
    <property type="component" value="Unassembled WGS sequence"/>
</dbReference>
<dbReference type="CDD" id="cd13703">
    <property type="entry name" value="PBP2_HisJ_LAO"/>
    <property type="match status" value="1"/>
</dbReference>
<feature type="chain" id="PRO_5013136854" evidence="7">
    <location>
        <begin position="24"/>
        <end position="259"/>
    </location>
</feature>
<dbReference type="STRING" id="1918946.VPAL9027_02530"/>
<comment type="similarity">
    <text evidence="2 6">Belongs to the bacterial solute-binding protein 3 family.</text>
</comment>
<sequence length="259" mass="28109">MTMKKSLFAVLLAGIAFTSSTMAATQVRLGVNPGYAPFEYKKPDGSLAGFDIDLGKEICKRMDADCTWVESDFDGLIPALKAKKMDAILSSMSITPARQKQINFSDKLYGTPARLITANKVTLKPTVKSLKGKRVGVFQGTTAETYAKQMWAKQGVDVVTYQSQDIVYADLVNGRLDAAFQDAVAASDGFLNRPVGKDFHFSGPEVNDPEYFGVGAGIGVRKADTELLAKINKALAAMHKDGTYQAIAKKYFDFDIYGG</sequence>
<feature type="signal peptide" evidence="7">
    <location>
        <begin position="1"/>
        <end position="23"/>
    </location>
</feature>
<evidence type="ECO:0000256" key="1">
    <source>
        <dbReference type="ARBA" id="ARBA00004418"/>
    </source>
</evidence>
<reference evidence="9 10" key="1">
    <citation type="submission" date="2017-02" db="EMBL/GenBank/DDBJ databases">
        <authorList>
            <person name="Peterson S.W."/>
        </authorList>
    </citation>
    <scope>NUCLEOTIDE SEQUENCE [LARGE SCALE GENOMIC DNA]</scope>
    <source>
        <strain evidence="9 10">CECT 9027</strain>
    </source>
</reference>
<evidence type="ECO:0000256" key="7">
    <source>
        <dbReference type="SAM" id="SignalP"/>
    </source>
</evidence>
<dbReference type="Gene3D" id="3.40.190.10">
    <property type="entry name" value="Periplasmic binding protein-like II"/>
    <property type="match status" value="2"/>
</dbReference>